<dbReference type="GO" id="GO:0005576">
    <property type="term" value="C:extracellular region"/>
    <property type="evidence" value="ECO:0007669"/>
    <property type="project" value="UniProtKB-SubCell"/>
</dbReference>
<keyword evidence="3" id="KW-0964">Secreted</keyword>
<sequence>MTPQQLNQYLDTSKFSESESQAMMGLFLASVVMQEKEQPGAAEKDPVSDLMSFDPGAWEKHIGVLVAAIVAVNIARKSSAEMSGTFTQMAYEAAVAQGVAIMAGGEAAMWAAVSGAVLASTMAIAGAGFSIRGQNQKHADIKTNKTDAAKFDASAEKQRINLKTRPADMTASGSKRVTGTNAKGELETIELQRGSGKLDSGERAVLESEIRSTVAKAKEARMKSALQQKTYDRNLTVGGAISSMAMITSTGLSSILRLQEYAQRQNEVLHQSEQNLNKAVTEAANQVISEDTALIGKMLDAIQRMVDSCNSTMNSIASVRA</sequence>
<dbReference type="GO" id="GO:0033644">
    <property type="term" value="C:host cell membrane"/>
    <property type="evidence" value="ECO:0007669"/>
    <property type="project" value="UniProtKB-SubCell"/>
</dbReference>
<dbReference type="AlphaFoldDB" id="A0A423GNH6"/>
<name>A0A423GNH6_9PSED</name>
<dbReference type="Proteomes" id="UP000284684">
    <property type="component" value="Unassembled WGS sequence"/>
</dbReference>
<accession>A0A423GNH6</accession>
<evidence type="ECO:0000256" key="4">
    <source>
        <dbReference type="ARBA" id="ARBA00023026"/>
    </source>
</evidence>
<comment type="similarity">
    <text evidence="5">Belongs to the SctB/SipC family.</text>
</comment>
<evidence type="ECO:0000256" key="3">
    <source>
        <dbReference type="ARBA" id="ARBA00022525"/>
    </source>
</evidence>
<evidence type="ECO:0000313" key="6">
    <source>
        <dbReference type="EMBL" id="ROM93905.1"/>
    </source>
</evidence>
<keyword evidence="4" id="KW-0843">Virulence</keyword>
<comment type="subcellular location">
    <subcellularLocation>
        <location evidence="1">Host membrane</location>
        <topology evidence="1">Single-pass membrane protein</topology>
    </subcellularLocation>
    <subcellularLocation>
        <location evidence="2">Secreted</location>
    </subcellularLocation>
</comment>
<evidence type="ECO:0000256" key="1">
    <source>
        <dbReference type="ARBA" id="ARBA00004379"/>
    </source>
</evidence>
<evidence type="ECO:0000256" key="5">
    <source>
        <dbReference type="ARBA" id="ARBA00035650"/>
    </source>
</evidence>
<evidence type="ECO:0000256" key="2">
    <source>
        <dbReference type="ARBA" id="ARBA00004613"/>
    </source>
</evidence>
<proteinExistence type="inferred from homology"/>
<organism evidence="6 7">
    <name type="scientific">Pseudomonas brassicacearum</name>
    <dbReference type="NCBI Taxonomy" id="930166"/>
    <lineage>
        <taxon>Bacteria</taxon>
        <taxon>Pseudomonadati</taxon>
        <taxon>Pseudomonadota</taxon>
        <taxon>Gammaproteobacteria</taxon>
        <taxon>Pseudomonadales</taxon>
        <taxon>Pseudomonadaceae</taxon>
        <taxon>Pseudomonas</taxon>
    </lineage>
</organism>
<dbReference type="InterPro" id="IPR005427">
    <property type="entry name" value="BipC/SctB"/>
</dbReference>
<dbReference type="EMBL" id="MOBI01000021">
    <property type="protein sequence ID" value="ROM93905.1"/>
    <property type="molecule type" value="Genomic_DNA"/>
</dbReference>
<comment type="caution">
    <text evidence="6">The sequence shown here is derived from an EMBL/GenBank/DDBJ whole genome shotgun (WGS) entry which is preliminary data.</text>
</comment>
<protein>
    <submittedName>
        <fullName evidence="6">Uncharacterized protein</fullName>
    </submittedName>
</protein>
<dbReference type="Pfam" id="PF09599">
    <property type="entry name" value="IpaC_SipC"/>
    <property type="match status" value="1"/>
</dbReference>
<reference evidence="6 7" key="1">
    <citation type="submission" date="2016-10" db="EMBL/GenBank/DDBJ databases">
        <title>Comparative genome analysis of multiple Pseudomonas spp. focuses on biocontrol and plant growth promoting traits.</title>
        <authorList>
            <person name="Tao X.-Y."/>
            <person name="Taylor C.G."/>
        </authorList>
    </citation>
    <scope>NUCLEOTIDE SEQUENCE [LARGE SCALE GENOMIC DNA]</scope>
    <source>
        <strain evidence="6 7">37D10</strain>
    </source>
</reference>
<evidence type="ECO:0000313" key="7">
    <source>
        <dbReference type="Proteomes" id="UP000284684"/>
    </source>
</evidence>
<gene>
    <name evidence="6" type="ORF">BK658_19640</name>
</gene>